<dbReference type="KEGG" id="kak:Kalk_16885"/>
<evidence type="ECO:0000259" key="1">
    <source>
        <dbReference type="SMART" id="SM00563"/>
    </source>
</evidence>
<dbReference type="GO" id="GO:0016746">
    <property type="term" value="F:acyltransferase activity"/>
    <property type="evidence" value="ECO:0007669"/>
    <property type="project" value="UniProtKB-KW"/>
</dbReference>
<keyword evidence="2" id="KW-0012">Acyltransferase</keyword>
<dbReference type="PANTHER" id="PTHR22753">
    <property type="entry name" value="TRANSMEMBRANE PROTEIN 68"/>
    <property type="match status" value="1"/>
</dbReference>
<keyword evidence="3" id="KW-1185">Reference proteome</keyword>
<accession>A0A2K9LRQ3</accession>
<dbReference type="PANTHER" id="PTHR22753:SF14">
    <property type="entry name" value="MONOACYLGLYCEROL_DIACYLGLYCEROL O-ACYLTRANSFERASE"/>
    <property type="match status" value="1"/>
</dbReference>
<reference evidence="3" key="1">
    <citation type="submission" date="2017-08" db="EMBL/GenBank/DDBJ databases">
        <title>Direct submision.</title>
        <authorList>
            <person name="Kim S.-J."/>
            <person name="Rhee S.-K."/>
        </authorList>
    </citation>
    <scope>NUCLEOTIDE SEQUENCE [LARGE SCALE GENOMIC DNA]</scope>
    <source>
        <strain evidence="3">GI5</strain>
    </source>
</reference>
<protein>
    <submittedName>
        <fullName evidence="2">Glycerol acyltransferase</fullName>
    </submittedName>
</protein>
<dbReference type="GO" id="GO:0016020">
    <property type="term" value="C:membrane"/>
    <property type="evidence" value="ECO:0007669"/>
    <property type="project" value="TreeGrafter"/>
</dbReference>
<dbReference type="InterPro" id="IPR002123">
    <property type="entry name" value="Plipid/glycerol_acylTrfase"/>
</dbReference>
<dbReference type="Pfam" id="PF01553">
    <property type="entry name" value="Acyltransferase"/>
    <property type="match status" value="1"/>
</dbReference>
<dbReference type="OrthoDB" id="9803968at2"/>
<organism evidence="2 3">
    <name type="scientific">Ketobacter alkanivorans</name>
    <dbReference type="NCBI Taxonomy" id="1917421"/>
    <lineage>
        <taxon>Bacteria</taxon>
        <taxon>Pseudomonadati</taxon>
        <taxon>Pseudomonadota</taxon>
        <taxon>Gammaproteobacteria</taxon>
        <taxon>Pseudomonadales</taxon>
        <taxon>Ketobacteraceae</taxon>
        <taxon>Ketobacter</taxon>
    </lineage>
</organism>
<proteinExistence type="predicted"/>
<dbReference type="SMART" id="SM00563">
    <property type="entry name" value="PlsC"/>
    <property type="match status" value="1"/>
</dbReference>
<dbReference type="SUPFAM" id="SSF69593">
    <property type="entry name" value="Glycerol-3-phosphate (1)-acyltransferase"/>
    <property type="match status" value="1"/>
</dbReference>
<evidence type="ECO:0000313" key="2">
    <source>
        <dbReference type="EMBL" id="AUM14998.1"/>
    </source>
</evidence>
<keyword evidence="2" id="KW-0808">Transferase</keyword>
<dbReference type="Proteomes" id="UP000235116">
    <property type="component" value="Chromosome"/>
</dbReference>
<gene>
    <name evidence="2" type="ORF">Kalk_16885</name>
</gene>
<dbReference type="RefSeq" id="WP_101896369.1">
    <property type="nucleotide sequence ID" value="NZ_CP022684.1"/>
</dbReference>
<dbReference type="AlphaFoldDB" id="A0A2K9LRQ3"/>
<evidence type="ECO:0000313" key="3">
    <source>
        <dbReference type="Proteomes" id="UP000235116"/>
    </source>
</evidence>
<dbReference type="EMBL" id="CP022684">
    <property type="protein sequence ID" value="AUM14998.1"/>
    <property type="molecule type" value="Genomic_DNA"/>
</dbReference>
<feature type="domain" description="Phospholipid/glycerol acyltransferase" evidence="1">
    <location>
        <begin position="73"/>
        <end position="191"/>
    </location>
</feature>
<dbReference type="CDD" id="cd07987">
    <property type="entry name" value="LPLAT_MGAT-like"/>
    <property type="match status" value="1"/>
</dbReference>
<name>A0A2K9LRQ3_9GAMM</name>
<sequence>MSVRDFLKNLLVSKETEAIVDKIPKPVGSFGYDPWGYNTDAVKIALSVMRPIYEDYFRVEAFGLENIPANGRLLVIANHSGQLPFDGSLVGYAMATSPHTPRVVRVMVERWFPTIPFVGNIFNEMGAVLGDPINCGKMLRNEEAIVVFPEGVRGSGKTWDKRYKLQRFGLGFMHLAMTENTPIIPVGIVGCEETMPTPFHLKRLARLFGMPYLPVTTPIPLPAKVRLYFGEPMMFEGPVSSEDDVAVKVERVKDEINKLIQRGLQERSGWFE</sequence>